<proteinExistence type="inferred from homology"/>
<evidence type="ECO:0000313" key="9">
    <source>
        <dbReference type="EMBL" id="SHJ49130.1"/>
    </source>
</evidence>
<evidence type="ECO:0000313" key="10">
    <source>
        <dbReference type="Proteomes" id="UP000184001"/>
    </source>
</evidence>
<dbReference type="PANTHER" id="PTHR32331:SF0">
    <property type="entry name" value="UPF0313 PROTEIN YGIQ"/>
    <property type="match status" value="1"/>
</dbReference>
<dbReference type="PROSITE" id="PS51918">
    <property type="entry name" value="RADICAL_SAM"/>
    <property type="match status" value="1"/>
</dbReference>
<dbReference type="GO" id="GO:0005506">
    <property type="term" value="F:iron ion binding"/>
    <property type="evidence" value="ECO:0007669"/>
    <property type="project" value="UniProtKB-UniRule"/>
</dbReference>
<feature type="region of interest" description="Disordered" evidence="7">
    <location>
        <begin position="579"/>
        <end position="655"/>
    </location>
</feature>
<dbReference type="PROSITE" id="PS01278">
    <property type="entry name" value="MTTASE_RADICAL"/>
    <property type="match status" value="1"/>
</dbReference>
<dbReference type="AlphaFoldDB" id="A0A8G2CB79"/>
<gene>
    <name evidence="9" type="ORF">SAMN05660830_02574</name>
</gene>
<dbReference type="SMART" id="SM00729">
    <property type="entry name" value="Elp3"/>
    <property type="match status" value="1"/>
</dbReference>
<accession>A0A8G2CB79</accession>
<keyword evidence="4 6" id="KW-0408">Iron</keyword>
<comment type="cofactor">
    <cofactor evidence="6">
        <name>[4Fe-4S] cluster</name>
        <dbReference type="ChEBI" id="CHEBI:49883"/>
    </cofactor>
    <text evidence="6">Binds 1 [4Fe-4S] cluster. The cluster is coordinated with 3 cysteines and an exchangeable S-adenosyl-L-methionine.</text>
</comment>
<feature type="compositionally biased region" description="Polar residues" evidence="7">
    <location>
        <begin position="601"/>
        <end position="610"/>
    </location>
</feature>
<keyword evidence="2 6" id="KW-0949">S-adenosyl-L-methionine</keyword>
<feature type="compositionally biased region" description="Basic and acidic residues" evidence="7">
    <location>
        <begin position="612"/>
        <end position="629"/>
    </location>
</feature>
<dbReference type="SFLD" id="SFLDG01069">
    <property type="entry name" value="UPF0313"/>
    <property type="match status" value="1"/>
</dbReference>
<evidence type="ECO:0000259" key="8">
    <source>
        <dbReference type="PROSITE" id="PS51918"/>
    </source>
</evidence>
<sequence length="655" mass="73345">MTKTWNQKSERQVLGRAPLEQPAFLPMSKKEMDELGWDELDILFITGDSYVDHPSFAASLLGRWLVAHGYRVGIIAQPRWDKTDDILAMGRPRLFASVSAGAIDSMLAHYTAFRKKRHDDAYTPGGKAGARPNRATIVYSNLVRSAFPNIPVVIGGIEASLRRITHYDFWTDKLRRSILLDSKADCVVYGMGEYAMLHLAHILDQYGETSGTPFSYIAQEVRGVAYMGTREDIPPQAKIVELPSHEDIEADGKQLMTATLTLERHVQKADEWAIQPVGKRAVILAPPALPLSEEEMDELYGLPYAKTQHPSYKEKIPCVDMMTTSITTHRGCGGGCSFCSLALHQGRRIASRSKESIMREVEALTRNKRFNGSISDVGGPSANMWQAYCKVSPEKCKRQSCMYPKVCPQFTVNQAEGIMLLRDIQKIKGIKNVRVASGVRYDLAQKEETALRAYTMEFTGGQLKVAPEHICDGVLNRMRKPGLASFEKFLNAFKQYSEQAGKEQYVIPYLMSAFPGCTDNHMHELGNWLRARGWQPQQVQCFIPTPGTVATASYYARIDEKGDEIFVARSDAERLRQHHILIPSVGHKNSKASRGKRSAYTAKQTNAKQTNNKHDSGKRGSSRFSERDSKKRSRQSQRDPQSGQGKASPFSVNKS</sequence>
<evidence type="ECO:0000256" key="2">
    <source>
        <dbReference type="ARBA" id="ARBA00022691"/>
    </source>
</evidence>
<evidence type="ECO:0000256" key="3">
    <source>
        <dbReference type="ARBA" id="ARBA00022723"/>
    </source>
</evidence>
<evidence type="ECO:0000256" key="6">
    <source>
        <dbReference type="HAMAP-Rule" id="MF_01251"/>
    </source>
</evidence>
<keyword evidence="3 6" id="KW-0479">Metal-binding</keyword>
<dbReference type="SFLD" id="SFLDG01082">
    <property type="entry name" value="B12-binding_domain_containing"/>
    <property type="match status" value="1"/>
</dbReference>
<organism evidence="9 10">
    <name type="scientific">Halodesulfovibrio aestuarii</name>
    <dbReference type="NCBI Taxonomy" id="126333"/>
    <lineage>
        <taxon>Bacteria</taxon>
        <taxon>Pseudomonadati</taxon>
        <taxon>Thermodesulfobacteriota</taxon>
        <taxon>Desulfovibrionia</taxon>
        <taxon>Desulfovibrionales</taxon>
        <taxon>Desulfovibrionaceae</taxon>
        <taxon>Halodesulfovibrio</taxon>
    </lineage>
</organism>
<dbReference type="EMBL" id="FQZR01000006">
    <property type="protein sequence ID" value="SHJ49130.1"/>
    <property type="molecule type" value="Genomic_DNA"/>
</dbReference>
<feature type="domain" description="Radical SAM core" evidence="8">
    <location>
        <begin position="318"/>
        <end position="588"/>
    </location>
</feature>
<dbReference type="PANTHER" id="PTHR32331">
    <property type="entry name" value="UPF0313 PROTEIN YGIQ"/>
    <property type="match status" value="1"/>
</dbReference>
<evidence type="ECO:0000256" key="4">
    <source>
        <dbReference type="ARBA" id="ARBA00023004"/>
    </source>
</evidence>
<feature type="binding site" evidence="6">
    <location>
        <position position="339"/>
    </location>
    <ligand>
        <name>[4Fe-4S] cluster</name>
        <dbReference type="ChEBI" id="CHEBI:49883"/>
        <note>4Fe-4S-S-AdoMet</note>
    </ligand>
</feature>
<feature type="binding site" evidence="6">
    <location>
        <position position="336"/>
    </location>
    <ligand>
        <name>[4Fe-4S] cluster</name>
        <dbReference type="ChEBI" id="CHEBI:49883"/>
        <note>4Fe-4S-S-AdoMet</note>
    </ligand>
</feature>
<comment type="similarity">
    <text evidence="6">Belongs to the UPF0313 family.</text>
</comment>
<feature type="compositionally biased region" description="Basic residues" evidence="7">
    <location>
        <begin position="588"/>
        <end position="597"/>
    </location>
</feature>
<dbReference type="InterPro" id="IPR013704">
    <property type="entry name" value="UPF0313_N"/>
</dbReference>
<dbReference type="InterPro" id="IPR023404">
    <property type="entry name" value="rSAM_horseshoe"/>
</dbReference>
<evidence type="ECO:0000256" key="5">
    <source>
        <dbReference type="ARBA" id="ARBA00023014"/>
    </source>
</evidence>
<protein>
    <submittedName>
        <fullName evidence="9">Uncharacterized radical SAM protein YgiQ</fullName>
    </submittedName>
</protein>
<dbReference type="SFLD" id="SFLDS00029">
    <property type="entry name" value="Radical_SAM"/>
    <property type="match status" value="1"/>
</dbReference>
<reference evidence="9 10" key="1">
    <citation type="submission" date="2016-11" db="EMBL/GenBank/DDBJ databases">
        <authorList>
            <person name="Varghese N."/>
            <person name="Submissions S."/>
        </authorList>
    </citation>
    <scope>NUCLEOTIDE SEQUENCE [LARGE SCALE GENOMIC DNA]</scope>
    <source>
        <strain evidence="9 10">DSM 17919</strain>
    </source>
</reference>
<dbReference type="Gene3D" id="3.80.30.20">
    <property type="entry name" value="tm_1862 like domain"/>
    <property type="match status" value="1"/>
</dbReference>
<evidence type="ECO:0000256" key="1">
    <source>
        <dbReference type="ARBA" id="ARBA00022485"/>
    </source>
</evidence>
<name>A0A8G2CB79_9BACT</name>
<dbReference type="SUPFAM" id="SSF102114">
    <property type="entry name" value="Radical SAM enzymes"/>
    <property type="match status" value="1"/>
</dbReference>
<evidence type="ECO:0000256" key="7">
    <source>
        <dbReference type="SAM" id="MobiDB-lite"/>
    </source>
</evidence>
<dbReference type="Proteomes" id="UP000184001">
    <property type="component" value="Unassembled WGS sequence"/>
</dbReference>
<dbReference type="NCBIfam" id="TIGR03904">
    <property type="entry name" value="SAM_YgiQ"/>
    <property type="match status" value="1"/>
</dbReference>
<dbReference type="InterPro" id="IPR007197">
    <property type="entry name" value="rSAM"/>
</dbReference>
<comment type="caution">
    <text evidence="9">The sequence shown here is derived from an EMBL/GenBank/DDBJ whole genome shotgun (WGS) entry which is preliminary data.</text>
</comment>
<dbReference type="RefSeq" id="WP_019999810.1">
    <property type="nucleotide sequence ID" value="NZ_CP192219.1"/>
</dbReference>
<dbReference type="InterPro" id="IPR022946">
    <property type="entry name" value="UPF0313"/>
</dbReference>
<dbReference type="HAMAP" id="MF_01251">
    <property type="entry name" value="UPF0313"/>
    <property type="match status" value="1"/>
</dbReference>
<keyword evidence="5 6" id="KW-0411">Iron-sulfur</keyword>
<dbReference type="InterPro" id="IPR020612">
    <property type="entry name" value="Methylthiotransferase_CS"/>
</dbReference>
<feature type="binding site" evidence="6">
    <location>
        <position position="332"/>
    </location>
    <ligand>
        <name>[4Fe-4S] cluster</name>
        <dbReference type="ChEBI" id="CHEBI:49883"/>
        <note>4Fe-4S-S-AdoMet</note>
    </ligand>
</feature>
<dbReference type="InterPro" id="IPR006638">
    <property type="entry name" value="Elp3/MiaA/NifB-like_rSAM"/>
</dbReference>
<dbReference type="Pfam" id="PF08497">
    <property type="entry name" value="Radical_SAM_N"/>
    <property type="match status" value="1"/>
</dbReference>
<dbReference type="GO" id="GO:0051539">
    <property type="term" value="F:4 iron, 4 sulfur cluster binding"/>
    <property type="evidence" value="ECO:0007669"/>
    <property type="project" value="UniProtKB-KW"/>
</dbReference>
<dbReference type="GO" id="GO:0003824">
    <property type="term" value="F:catalytic activity"/>
    <property type="evidence" value="ECO:0007669"/>
    <property type="project" value="InterPro"/>
</dbReference>
<keyword evidence="1 6" id="KW-0004">4Fe-4S</keyword>
<dbReference type="InterPro" id="IPR058240">
    <property type="entry name" value="rSAM_sf"/>
</dbReference>